<dbReference type="NCBIfam" id="NF005819">
    <property type="entry name" value="PRK07695.1"/>
    <property type="match status" value="1"/>
</dbReference>
<dbReference type="Gene3D" id="3.20.20.70">
    <property type="entry name" value="Aldolase class I"/>
    <property type="match status" value="1"/>
</dbReference>
<evidence type="ECO:0000256" key="2">
    <source>
        <dbReference type="ARBA" id="ARBA00022977"/>
    </source>
</evidence>
<dbReference type="PATRIC" id="fig|1664069.3.peg.1254"/>
<organism evidence="4 7">
    <name type="scientific">Bacillus glycinifermentans</name>
    <dbReference type="NCBI Taxonomy" id="1664069"/>
    <lineage>
        <taxon>Bacteria</taxon>
        <taxon>Bacillati</taxon>
        <taxon>Bacillota</taxon>
        <taxon>Bacilli</taxon>
        <taxon>Bacillales</taxon>
        <taxon>Bacillaceae</taxon>
        <taxon>Bacillus</taxon>
    </lineage>
</organism>
<dbReference type="STRING" id="1664069.BGLY_1279"/>
<name>A0A0J6E8F2_9BACI</name>
<evidence type="ECO:0000313" key="6">
    <source>
        <dbReference type="EMBL" id="QAT64633.1"/>
    </source>
</evidence>
<evidence type="ECO:0000313" key="9">
    <source>
        <dbReference type="Proteomes" id="UP001341297"/>
    </source>
</evidence>
<comment type="pathway">
    <text evidence="1">Cofactor biosynthesis; thiamine diphosphate biosynthesis.</text>
</comment>
<evidence type="ECO:0000313" key="4">
    <source>
        <dbReference type="EMBL" id="KRT93274.1"/>
    </source>
</evidence>
<dbReference type="EMBL" id="JARRTL010000034">
    <property type="protein sequence ID" value="MEC0487542.1"/>
    <property type="molecule type" value="Genomic_DNA"/>
</dbReference>
<dbReference type="InterPro" id="IPR022998">
    <property type="entry name" value="ThiamineP_synth_TenI"/>
</dbReference>
<dbReference type="CDD" id="cd00564">
    <property type="entry name" value="TMP_TenI"/>
    <property type="match status" value="1"/>
</dbReference>
<dbReference type="GeneID" id="82852376"/>
<evidence type="ECO:0000256" key="1">
    <source>
        <dbReference type="ARBA" id="ARBA00004948"/>
    </source>
</evidence>
<dbReference type="Proteomes" id="UP000036168">
    <property type="component" value="Unassembled WGS sequence"/>
</dbReference>
<keyword evidence="9" id="KW-1185">Reference proteome</keyword>
<dbReference type="AlphaFoldDB" id="A0A0J6E8F2"/>
<dbReference type="PANTHER" id="PTHR20857:SF22">
    <property type="entry name" value="THIAZOLE TAUTOMERASE"/>
    <property type="match status" value="1"/>
</dbReference>
<dbReference type="InterPro" id="IPR013785">
    <property type="entry name" value="Aldolase_TIM"/>
</dbReference>
<dbReference type="PANTHER" id="PTHR20857">
    <property type="entry name" value="THIAMINE-PHOSPHATE PYROPHOSPHORYLASE"/>
    <property type="match status" value="1"/>
</dbReference>
<dbReference type="EMBL" id="LECW02000022">
    <property type="protein sequence ID" value="KRT93274.1"/>
    <property type="molecule type" value="Genomic_DNA"/>
</dbReference>
<feature type="domain" description="Thiamine phosphate synthase/TenI" evidence="3">
    <location>
        <begin position="4"/>
        <end position="179"/>
    </location>
</feature>
<gene>
    <name evidence="5" type="primary">tenI</name>
    <name evidence="4" type="ORF">AB447_220225</name>
    <name evidence="6" type="ORF">EQZ20_06750</name>
    <name evidence="5" type="ORF">P8828_22610</name>
</gene>
<reference evidence="5 9" key="4">
    <citation type="submission" date="2023-03" db="EMBL/GenBank/DDBJ databases">
        <title>Agriculturally important microbes genome sequencing.</title>
        <authorList>
            <person name="Dunlap C."/>
        </authorList>
    </citation>
    <scope>NUCLEOTIDE SEQUENCE [LARGE SCALE GENOMIC DNA]</scope>
    <source>
        <strain evidence="5 9">CBP-3203</strain>
    </source>
</reference>
<dbReference type="GO" id="GO:0009228">
    <property type="term" value="P:thiamine biosynthetic process"/>
    <property type="evidence" value="ECO:0007669"/>
    <property type="project" value="UniProtKB-KW"/>
</dbReference>
<keyword evidence="2" id="KW-0784">Thiamine biosynthesis</keyword>
<accession>A0A0J6E8F2</accession>
<dbReference type="SUPFAM" id="SSF51391">
    <property type="entry name" value="Thiamin phosphate synthase"/>
    <property type="match status" value="1"/>
</dbReference>
<dbReference type="InterPro" id="IPR036206">
    <property type="entry name" value="ThiamineP_synth_sf"/>
</dbReference>
<protein>
    <submittedName>
        <fullName evidence="5">Thiazole tautomerase TenI</fullName>
    </submittedName>
    <submittedName>
        <fullName evidence="4">Transcriptional regulator</fullName>
    </submittedName>
</protein>
<dbReference type="EMBL" id="CP035232">
    <property type="protein sequence ID" value="QAT64633.1"/>
    <property type="molecule type" value="Genomic_DNA"/>
</dbReference>
<evidence type="ECO:0000313" key="8">
    <source>
        <dbReference type="Proteomes" id="UP000288675"/>
    </source>
</evidence>
<reference evidence="4 7" key="1">
    <citation type="journal article" date="2015" name="Int. J. Syst. Evol. Microbiol.">
        <title>Bacillus glycinifermentans sp. nov., isolated from fermented soybean paste.</title>
        <authorList>
            <person name="Kim S.J."/>
            <person name="Dunlap C.A."/>
            <person name="Kwon S.W."/>
            <person name="Rooney A.P."/>
        </authorList>
    </citation>
    <scope>NUCLEOTIDE SEQUENCE [LARGE SCALE GENOMIC DNA]</scope>
    <source>
        <strain evidence="4 7">GO-13</strain>
    </source>
</reference>
<reference evidence="4" key="2">
    <citation type="submission" date="2015-10" db="EMBL/GenBank/DDBJ databases">
        <authorList>
            <person name="Gilbert D.G."/>
        </authorList>
    </citation>
    <scope>NUCLEOTIDE SEQUENCE</scope>
    <source>
        <strain evidence="4">GO-13</strain>
    </source>
</reference>
<dbReference type="Proteomes" id="UP000288675">
    <property type="component" value="Chromosome"/>
</dbReference>
<dbReference type="OrthoDB" id="9815348at2"/>
<dbReference type="GO" id="GO:0005737">
    <property type="term" value="C:cytoplasm"/>
    <property type="evidence" value="ECO:0007669"/>
    <property type="project" value="TreeGrafter"/>
</dbReference>
<evidence type="ECO:0000313" key="7">
    <source>
        <dbReference type="Proteomes" id="UP000036168"/>
    </source>
</evidence>
<evidence type="ECO:0000313" key="5">
    <source>
        <dbReference type="EMBL" id="MEC0487542.1"/>
    </source>
</evidence>
<reference evidence="6 8" key="3">
    <citation type="submission" date="2019-01" db="EMBL/GenBank/DDBJ databases">
        <title>Genome sequence of Bacillus glycinifermentans SRCM103574.</title>
        <authorList>
            <person name="Kong H.-J."/>
            <person name="Jeong S.-Y."/>
            <person name="Jeong D.-Y."/>
        </authorList>
    </citation>
    <scope>NUCLEOTIDE SEQUENCE [LARGE SCALE GENOMIC DNA]</scope>
    <source>
        <strain evidence="6 8">SRCM103574</strain>
    </source>
</reference>
<accession>A0A0J6HSN5</accession>
<sequence>MKLHAITDDRHSVDELAAKIVSIKDTADFIHIRERSKTVCEISELIERLLAAGVDKRKLIINDRVDVALFHNIHRVQLPSHGFSVKCVRHRFPHLKIGKSVHSAEEAVQAAKEGADYVLFGHIFETDSKKGLTGRGTESLWNVKQAVDIPVIAIGGITEKRLPEVKLSAPDGIAVMSGIFSEDRSAEACERLLRLVKGDLYEKAL</sequence>
<dbReference type="RefSeq" id="WP_046131195.1">
    <property type="nucleotide sequence ID" value="NZ_CP023481.1"/>
</dbReference>
<evidence type="ECO:0000259" key="3">
    <source>
        <dbReference type="Pfam" id="PF02581"/>
    </source>
</evidence>
<proteinExistence type="predicted"/>
<dbReference type="Proteomes" id="UP001341297">
    <property type="component" value="Unassembled WGS sequence"/>
</dbReference>
<dbReference type="Pfam" id="PF02581">
    <property type="entry name" value="TMP-TENI"/>
    <property type="match status" value="1"/>
</dbReference>
<dbReference type="GO" id="GO:0004789">
    <property type="term" value="F:thiamine-phosphate diphosphorylase activity"/>
    <property type="evidence" value="ECO:0007669"/>
    <property type="project" value="TreeGrafter"/>
</dbReference>